<protein>
    <submittedName>
        <fullName evidence="1">Uncharacterized protein</fullName>
    </submittedName>
</protein>
<accession>A0ABV3Z4F5</accession>
<evidence type="ECO:0000313" key="1">
    <source>
        <dbReference type="EMBL" id="MEX6633423.1"/>
    </source>
</evidence>
<reference evidence="1 2" key="1">
    <citation type="submission" date="2024-05" db="EMBL/GenBank/DDBJ databases">
        <title>Three bacterial strains, DH-69, EH-24, and ECK-19 isolated from coastal sediments.</title>
        <authorList>
            <person name="Ye Y.-Q."/>
            <person name="Du Z.-J."/>
        </authorList>
    </citation>
    <scope>NUCLEOTIDE SEQUENCE [LARGE SCALE GENOMIC DNA]</scope>
    <source>
        <strain evidence="1 2">ECK-19</strain>
    </source>
</reference>
<evidence type="ECO:0000313" key="2">
    <source>
        <dbReference type="Proteomes" id="UP001560685"/>
    </source>
</evidence>
<dbReference type="Proteomes" id="UP001560685">
    <property type="component" value="Unassembled WGS sequence"/>
</dbReference>
<keyword evidence="2" id="KW-1185">Reference proteome</keyword>
<dbReference type="EMBL" id="JBEHZE010000001">
    <property type="protein sequence ID" value="MEX6633423.1"/>
    <property type="molecule type" value="Genomic_DNA"/>
</dbReference>
<proteinExistence type="predicted"/>
<gene>
    <name evidence="1" type="ORF">ABFZ84_07655</name>
</gene>
<comment type="caution">
    <text evidence="1">The sequence shown here is derived from an EMBL/GenBank/DDBJ whole genome shotgun (WGS) entry which is preliminary data.</text>
</comment>
<organism evidence="1 2">
    <name type="scientific">Hyphococcus lacteus</name>
    <dbReference type="NCBI Taxonomy" id="3143536"/>
    <lineage>
        <taxon>Bacteria</taxon>
        <taxon>Pseudomonadati</taxon>
        <taxon>Pseudomonadota</taxon>
        <taxon>Alphaproteobacteria</taxon>
        <taxon>Parvularculales</taxon>
        <taxon>Parvularculaceae</taxon>
        <taxon>Hyphococcus</taxon>
    </lineage>
</organism>
<dbReference type="RefSeq" id="WP_369313383.1">
    <property type="nucleotide sequence ID" value="NZ_JBEHZE010000001.1"/>
</dbReference>
<name>A0ABV3Z4F5_9PROT</name>
<sequence>MKKPFNAKSNQTYASREAELEAHASQIDEYLKTPKAPGSHFTPQGEMRRNGTQYAHNALAQKRVDITRELSDIKQEMAKRNKQEQAKAKAL</sequence>